<evidence type="ECO:0000256" key="2">
    <source>
        <dbReference type="ARBA" id="ARBA00004496"/>
    </source>
</evidence>
<dbReference type="InterPro" id="IPR013784">
    <property type="entry name" value="Carb-bd-like_fold"/>
</dbReference>
<evidence type="ECO:0000256" key="1">
    <source>
        <dbReference type="ARBA" id="ARBA00000439"/>
    </source>
</evidence>
<dbReference type="SMART" id="SM01065">
    <property type="entry name" value="CBM_2"/>
    <property type="match status" value="2"/>
</dbReference>
<dbReference type="GO" id="GO:0004134">
    <property type="term" value="F:4-alpha-glucanotransferase activity"/>
    <property type="evidence" value="ECO:0007669"/>
    <property type="project" value="UniProtKB-EC"/>
</dbReference>
<dbReference type="Proteomes" id="UP000822688">
    <property type="component" value="Chromosome 10"/>
</dbReference>
<dbReference type="Gene3D" id="2.60.40.10">
    <property type="entry name" value="Immunoglobulins"/>
    <property type="match status" value="2"/>
</dbReference>
<dbReference type="GO" id="GO:2001070">
    <property type="term" value="F:starch binding"/>
    <property type="evidence" value="ECO:0007669"/>
    <property type="project" value="InterPro"/>
</dbReference>
<evidence type="ECO:0000256" key="5">
    <source>
        <dbReference type="ARBA" id="ARBA00022490"/>
    </source>
</evidence>
<dbReference type="InterPro" id="IPR017853">
    <property type="entry name" value="GH"/>
</dbReference>
<dbReference type="CDD" id="cd05816">
    <property type="entry name" value="CBM20_DPE2_repeat2"/>
    <property type="match status" value="1"/>
</dbReference>
<evidence type="ECO:0000256" key="3">
    <source>
        <dbReference type="ARBA" id="ARBA00005684"/>
    </source>
</evidence>
<dbReference type="GO" id="GO:0005737">
    <property type="term" value="C:cytoplasm"/>
    <property type="evidence" value="ECO:0007669"/>
    <property type="project" value="UniProtKB-SubCell"/>
</dbReference>
<evidence type="ECO:0000256" key="8">
    <source>
        <dbReference type="ARBA" id="ARBA00023277"/>
    </source>
</evidence>
<dbReference type="EMBL" id="CM026431">
    <property type="protein sequence ID" value="KAG0560571.1"/>
    <property type="molecule type" value="Genomic_DNA"/>
</dbReference>
<dbReference type="SUPFAM" id="SSF51445">
    <property type="entry name" value="(Trans)glycosidases"/>
    <property type="match status" value="1"/>
</dbReference>
<keyword evidence="8" id="KW-0119">Carbohydrate metabolism</keyword>
<evidence type="ECO:0000256" key="6">
    <source>
        <dbReference type="ARBA" id="ARBA00022676"/>
    </source>
</evidence>
<name>A0A8T0GLZ7_CERPU</name>
<evidence type="ECO:0000256" key="10">
    <source>
        <dbReference type="ARBA" id="ARBA00031501"/>
    </source>
</evidence>
<feature type="domain" description="CBM20" evidence="11">
    <location>
        <begin position="13"/>
        <end position="122"/>
    </location>
</feature>
<dbReference type="PANTHER" id="PTHR32518:SF3">
    <property type="entry name" value="4-ALPHA-GLUCANOTRANSFERASE"/>
    <property type="match status" value="1"/>
</dbReference>
<comment type="caution">
    <text evidence="12">The sequence shown here is derived from an EMBL/GenBank/DDBJ whole genome shotgun (WGS) entry which is preliminary data.</text>
</comment>
<protein>
    <recommendedName>
        <fullName evidence="4">4-alpha-glucanotransferase</fullName>
        <ecNumber evidence="4">2.4.1.25</ecNumber>
    </recommendedName>
    <alternativeName>
        <fullName evidence="9">Amylomaltase</fullName>
    </alternativeName>
    <alternativeName>
        <fullName evidence="10">Disproportionating enzyme</fullName>
    </alternativeName>
</protein>
<dbReference type="InterPro" id="IPR002044">
    <property type="entry name" value="CBM20"/>
</dbReference>
<feature type="domain" description="CBM20" evidence="11">
    <location>
        <begin position="161"/>
        <end position="275"/>
    </location>
</feature>
<keyword evidence="5" id="KW-0963">Cytoplasm</keyword>
<dbReference type="Gene3D" id="3.20.20.80">
    <property type="entry name" value="Glycosidases"/>
    <property type="match status" value="2"/>
</dbReference>
<dbReference type="PROSITE" id="PS51166">
    <property type="entry name" value="CBM20"/>
    <property type="match status" value="2"/>
</dbReference>
<dbReference type="InterPro" id="IPR034841">
    <property type="entry name" value="CBM20_DPE2_2"/>
</dbReference>
<evidence type="ECO:0000256" key="4">
    <source>
        <dbReference type="ARBA" id="ARBA00012560"/>
    </source>
</evidence>
<dbReference type="EC" id="2.4.1.25" evidence="4"/>
<keyword evidence="7" id="KW-0808">Transferase</keyword>
<dbReference type="PANTHER" id="PTHR32518">
    <property type="match status" value="1"/>
</dbReference>
<comment type="catalytic activity">
    <reaction evidence="1">
        <text>Transfers a segment of a (1-&gt;4)-alpha-D-glucan to a new position in an acceptor, which may be glucose or a (1-&gt;4)-alpha-D-glucan.</text>
        <dbReference type="EC" id="2.4.1.25"/>
    </reaction>
</comment>
<evidence type="ECO:0000256" key="9">
    <source>
        <dbReference type="ARBA" id="ARBA00031423"/>
    </source>
</evidence>
<organism evidence="12 13">
    <name type="scientific">Ceratodon purpureus</name>
    <name type="common">Fire moss</name>
    <name type="synonym">Dicranum purpureum</name>
    <dbReference type="NCBI Taxonomy" id="3225"/>
    <lineage>
        <taxon>Eukaryota</taxon>
        <taxon>Viridiplantae</taxon>
        <taxon>Streptophyta</taxon>
        <taxon>Embryophyta</taxon>
        <taxon>Bryophyta</taxon>
        <taxon>Bryophytina</taxon>
        <taxon>Bryopsida</taxon>
        <taxon>Dicranidae</taxon>
        <taxon>Pseudoditrichales</taxon>
        <taxon>Ditrichaceae</taxon>
        <taxon>Ceratodon</taxon>
    </lineage>
</organism>
<accession>A0A8T0GLZ7</accession>
<dbReference type="AlphaFoldDB" id="A0A8T0GLZ7"/>
<dbReference type="Pfam" id="PF00686">
    <property type="entry name" value="CBM_20"/>
    <property type="match status" value="2"/>
</dbReference>
<dbReference type="InterPro" id="IPR013783">
    <property type="entry name" value="Ig-like_fold"/>
</dbReference>
<evidence type="ECO:0000313" key="13">
    <source>
        <dbReference type="Proteomes" id="UP000822688"/>
    </source>
</evidence>
<dbReference type="GO" id="GO:0005975">
    <property type="term" value="P:carbohydrate metabolic process"/>
    <property type="evidence" value="ECO:0007669"/>
    <property type="project" value="InterPro"/>
</dbReference>
<comment type="subcellular location">
    <subcellularLocation>
        <location evidence="2">Cytoplasm</location>
    </subcellularLocation>
</comment>
<keyword evidence="13" id="KW-1185">Reference proteome</keyword>
<sequence length="1008" mass="114685">MGSGGDLGRTGSMRRFKRVNVRFKLPYMTHWGQTLMIVGSDALLGAGVVEKGQSMTPHQEGDVLVWQVSISVPEHFETEYNYVVVDDRFHVLRHESGAQRVLKFPDGLPNGATVEVHDLWQDSSETLLTKDAYRKVLFGEERCRAVGDGVTKTSSIPAIPLSLAESVVVQFKIKCSILDSDQSIFITGSSSELGVWNNAAAIPLSNEGGSSWQCMVVIPREDFPLSYKYLLKSKSGMDTFENSENRVLSLSSTTKKPSSMIIAADGSFRTQPWRGAGVAVPVFSMRSAESVGAGEFLDLNLLVDMAAKTGMRLVQLLPVNDTSVNMMWWDSYPYSSLSVFALHPLYLRLQALSKNLPNDIKVDIENSRKQLDLKEVDYEATMAAKISIAKRVYRLEKNQIFSSATFKKYFEENKEWLRPYAAFCFLRDLFGTADHSQWGLYAKFTPEKLEKLVSPKGDHHDAVGFCYYLQFHLHSQLSAVRDYAMKKHVVLKGDLPIGVDRNSVDTWQYPTLFRMTASTGAPPDYFDMNGQNWGFPTYIWEEMAKDNYGWWRARLSQLAKYFSAYRIDHVLGFFRIWEMPDHAVTGLMGRFRPSIPLSTEELEREGLWDFQRLSTPYVRCHILIRKFGDRWTEIADKYFDEFEHLCYQFKEEYNTEKKIVAATTLEDDAPETAVQEAQADQVRLFDLLHEVLLMRDSENPTMFYPRFGLDQTASFSELDDHSKDVLMRKYNDYFFHRQEQLWRENALKTLPALLNSSDMLCCGEDLGMVPACVQPVLSELGLLGLRIQRMPSAPGQEFGDPAEYEYMTVCAPSCHDSSTMRAWWEEDADRRGRFFKNMFGINELPPETCDPRVANLILQQHLESPSMWAIFPLQDLMALKDDYANRPANEETINDPTNPRHYWRFRVHVPLETLLGDDDFIGTIGDLVVSSGRASAKDLKEVNVSNNSASDPAVKVPDVRQLVNRTVSGKVLDENKPLLERSVSGRVLDDKKHVVEIGYRTRSLVSAV</sequence>
<gene>
    <name evidence="12" type="ORF">KC19_10G190600</name>
</gene>
<evidence type="ECO:0000313" key="12">
    <source>
        <dbReference type="EMBL" id="KAG0560571.1"/>
    </source>
</evidence>
<reference evidence="12" key="1">
    <citation type="submission" date="2020-06" db="EMBL/GenBank/DDBJ databases">
        <title>WGS assembly of Ceratodon purpureus strain R40.</title>
        <authorList>
            <person name="Carey S.B."/>
            <person name="Jenkins J."/>
            <person name="Shu S."/>
            <person name="Lovell J.T."/>
            <person name="Sreedasyam A."/>
            <person name="Maumus F."/>
            <person name="Tiley G.P."/>
            <person name="Fernandez-Pozo N."/>
            <person name="Barry K."/>
            <person name="Chen C."/>
            <person name="Wang M."/>
            <person name="Lipzen A."/>
            <person name="Daum C."/>
            <person name="Saski C.A."/>
            <person name="Payton A.C."/>
            <person name="Mcbreen J.C."/>
            <person name="Conrad R.E."/>
            <person name="Kollar L.M."/>
            <person name="Olsson S."/>
            <person name="Huttunen S."/>
            <person name="Landis J.B."/>
            <person name="Wickett N.J."/>
            <person name="Johnson M.G."/>
            <person name="Rensing S.A."/>
            <person name="Grimwood J."/>
            <person name="Schmutz J."/>
            <person name="Mcdaniel S.F."/>
        </authorList>
    </citation>
    <scope>NUCLEOTIDE SEQUENCE</scope>
    <source>
        <strain evidence="12">R40</strain>
    </source>
</reference>
<keyword evidence="6" id="KW-0328">Glycosyltransferase</keyword>
<dbReference type="InterPro" id="IPR003385">
    <property type="entry name" value="Glyco_hydro_77"/>
</dbReference>
<dbReference type="SUPFAM" id="SSF49452">
    <property type="entry name" value="Starch-binding domain-like"/>
    <property type="match status" value="2"/>
</dbReference>
<evidence type="ECO:0000259" key="11">
    <source>
        <dbReference type="PROSITE" id="PS51166"/>
    </source>
</evidence>
<dbReference type="Pfam" id="PF02446">
    <property type="entry name" value="Glyco_hydro_77"/>
    <property type="match status" value="1"/>
</dbReference>
<comment type="similarity">
    <text evidence="3">Belongs to the disproportionating enzyme family.</text>
</comment>
<proteinExistence type="inferred from homology"/>
<evidence type="ECO:0000256" key="7">
    <source>
        <dbReference type="ARBA" id="ARBA00022679"/>
    </source>
</evidence>